<dbReference type="GO" id="GO:0004074">
    <property type="term" value="F:biliverdin reductase [NAD(P)H] activity"/>
    <property type="evidence" value="ECO:0007669"/>
    <property type="project" value="TreeGrafter"/>
</dbReference>
<dbReference type="InterPro" id="IPR036291">
    <property type="entry name" value="NAD(P)-bd_dom_sf"/>
</dbReference>
<sequence length="270" mass="29865">MSTFIVRRNVKSAFLYIKFNKFQLISAILLSIFSFCVCVSDPSTSVVREKRSFSESIHIGGSEQNNQGKMNKLAIFGGTGMTGKCAVEYALKKGKHVKMLIRNESTLPEEFKSKVEVIQGDVLNQADVDKVVEGVDGVVIILGTRNDTSATTVMSQGTKNIIQAMKKFGITKFSACMSSFLFMPPEAVPKVFHEINADHLRMLNIVKESGLEYRAVLPPHIADEPSAPFQVLYDKTPGRTISKYDLGKFFIDCLENDEHSGKVIGIATIK</sequence>
<feature type="domain" description="NAD(P)-binding" evidence="1">
    <location>
        <begin position="77"/>
        <end position="256"/>
    </location>
</feature>
<dbReference type="PANTHER" id="PTHR43355:SF2">
    <property type="entry name" value="FLAVIN REDUCTASE (NADPH)"/>
    <property type="match status" value="1"/>
</dbReference>
<dbReference type="Pfam" id="PF13460">
    <property type="entry name" value="NAD_binding_10"/>
    <property type="match status" value="1"/>
</dbReference>
<name>A0A9N9S7W6_9DIPT</name>
<keyword evidence="3" id="KW-1185">Reference proteome</keyword>
<dbReference type="InterPro" id="IPR016040">
    <property type="entry name" value="NAD(P)-bd_dom"/>
</dbReference>
<protein>
    <recommendedName>
        <fullName evidence="1">NAD(P)-binding domain-containing protein</fullName>
    </recommendedName>
</protein>
<proteinExistence type="predicted"/>
<dbReference type="Proteomes" id="UP001153620">
    <property type="component" value="Chromosome 4"/>
</dbReference>
<evidence type="ECO:0000259" key="1">
    <source>
        <dbReference type="Pfam" id="PF13460"/>
    </source>
</evidence>
<evidence type="ECO:0000313" key="2">
    <source>
        <dbReference type="EMBL" id="CAG9812338.1"/>
    </source>
</evidence>
<dbReference type="AlphaFoldDB" id="A0A9N9S7W6"/>
<evidence type="ECO:0000313" key="3">
    <source>
        <dbReference type="Proteomes" id="UP001153620"/>
    </source>
</evidence>
<reference evidence="2" key="1">
    <citation type="submission" date="2022-01" db="EMBL/GenBank/DDBJ databases">
        <authorList>
            <person name="King R."/>
        </authorList>
    </citation>
    <scope>NUCLEOTIDE SEQUENCE</scope>
</reference>
<dbReference type="SUPFAM" id="SSF51735">
    <property type="entry name" value="NAD(P)-binding Rossmann-fold domains"/>
    <property type="match status" value="1"/>
</dbReference>
<dbReference type="EMBL" id="OU895880">
    <property type="protein sequence ID" value="CAG9812338.1"/>
    <property type="molecule type" value="Genomic_DNA"/>
</dbReference>
<dbReference type="Gene3D" id="3.40.50.720">
    <property type="entry name" value="NAD(P)-binding Rossmann-like Domain"/>
    <property type="match status" value="1"/>
</dbReference>
<gene>
    <name evidence="2" type="ORF">CHIRRI_LOCUS15143</name>
</gene>
<dbReference type="GO" id="GO:0042602">
    <property type="term" value="F:riboflavin reductase (NADPH) activity"/>
    <property type="evidence" value="ECO:0007669"/>
    <property type="project" value="TreeGrafter"/>
</dbReference>
<dbReference type="PANTHER" id="PTHR43355">
    <property type="entry name" value="FLAVIN REDUCTASE (NADPH)"/>
    <property type="match status" value="1"/>
</dbReference>
<dbReference type="OrthoDB" id="419598at2759"/>
<dbReference type="InterPro" id="IPR051606">
    <property type="entry name" value="Polyketide_Oxido-like"/>
</dbReference>
<organism evidence="2 3">
    <name type="scientific">Chironomus riparius</name>
    <dbReference type="NCBI Taxonomy" id="315576"/>
    <lineage>
        <taxon>Eukaryota</taxon>
        <taxon>Metazoa</taxon>
        <taxon>Ecdysozoa</taxon>
        <taxon>Arthropoda</taxon>
        <taxon>Hexapoda</taxon>
        <taxon>Insecta</taxon>
        <taxon>Pterygota</taxon>
        <taxon>Neoptera</taxon>
        <taxon>Endopterygota</taxon>
        <taxon>Diptera</taxon>
        <taxon>Nematocera</taxon>
        <taxon>Chironomoidea</taxon>
        <taxon>Chironomidae</taxon>
        <taxon>Chironominae</taxon>
        <taxon>Chironomus</taxon>
    </lineage>
</organism>
<dbReference type="CDD" id="cd05244">
    <property type="entry name" value="BVR-B_like_SDR_a"/>
    <property type="match status" value="1"/>
</dbReference>
<reference evidence="2" key="2">
    <citation type="submission" date="2022-10" db="EMBL/GenBank/DDBJ databases">
        <authorList>
            <consortium name="ENA_rothamsted_submissions"/>
            <consortium name="culmorum"/>
            <person name="King R."/>
        </authorList>
    </citation>
    <scope>NUCLEOTIDE SEQUENCE</scope>
</reference>
<accession>A0A9N9S7W6</accession>